<keyword evidence="2 7" id="KW-0540">Nuclease</keyword>
<feature type="binding site" evidence="7">
    <location>
        <position position="138"/>
    </location>
    <ligand>
        <name>Zn(2+)</name>
        <dbReference type="ChEBI" id="CHEBI:29105"/>
        <note>catalytic</note>
    </ligand>
</feature>
<dbReference type="AlphaFoldDB" id="A0A1A9REJ2"/>
<evidence type="ECO:0000313" key="8">
    <source>
        <dbReference type="EMBL" id="OAM16252.1"/>
    </source>
</evidence>
<dbReference type="GO" id="GO:0005737">
    <property type="term" value="C:cytoplasm"/>
    <property type="evidence" value="ECO:0007669"/>
    <property type="project" value="UniProtKB-SubCell"/>
</dbReference>
<keyword evidence="7" id="KW-0690">Ribosome biogenesis</keyword>
<comment type="subcellular location">
    <subcellularLocation>
        <location evidence="7">Cytoplasm</location>
    </subcellularLocation>
</comment>
<evidence type="ECO:0000256" key="2">
    <source>
        <dbReference type="ARBA" id="ARBA00022722"/>
    </source>
</evidence>
<evidence type="ECO:0000313" key="11">
    <source>
        <dbReference type="Proteomes" id="UP000215465"/>
    </source>
</evidence>
<gene>
    <name evidence="7" type="primary">ybeY</name>
    <name evidence="8" type="ORF">A7P90_11250</name>
    <name evidence="9" type="ORF">SAMEA4412678_00956</name>
</gene>
<reference evidence="10" key="1">
    <citation type="submission" date="2016-05" db="EMBL/GenBank/DDBJ databases">
        <title>Draft genome of Corynebacterium afermentans subsp. afermentans LCDC 88199T.</title>
        <authorList>
            <person name="Bernier A.-M."/>
            <person name="Bernard K."/>
        </authorList>
    </citation>
    <scope>NUCLEOTIDE SEQUENCE [LARGE SCALE GENOMIC DNA]</scope>
    <source>
        <strain evidence="10">NML04-0072</strain>
    </source>
</reference>
<dbReference type="GeneID" id="60769848"/>
<name>A0A1A9REJ2_EIKCO</name>
<dbReference type="EMBL" id="LT906482">
    <property type="protein sequence ID" value="SNW08313.1"/>
    <property type="molecule type" value="Genomic_DNA"/>
</dbReference>
<comment type="similarity">
    <text evidence="1 7">Belongs to the endoribonuclease YbeY family.</text>
</comment>
<keyword evidence="4 7" id="KW-0255">Endonuclease</keyword>
<dbReference type="Pfam" id="PF02130">
    <property type="entry name" value="YbeY"/>
    <property type="match status" value="1"/>
</dbReference>
<dbReference type="SUPFAM" id="SSF55486">
    <property type="entry name" value="Metalloproteases ('zincins'), catalytic domain"/>
    <property type="match status" value="1"/>
</dbReference>
<dbReference type="Proteomes" id="UP000215465">
    <property type="component" value="Chromosome 1"/>
</dbReference>
<dbReference type="PROSITE" id="PS01306">
    <property type="entry name" value="UPF0054"/>
    <property type="match status" value="1"/>
</dbReference>
<evidence type="ECO:0000256" key="6">
    <source>
        <dbReference type="ARBA" id="ARBA00022833"/>
    </source>
</evidence>
<dbReference type="EMBL" id="LXSG01000041">
    <property type="protein sequence ID" value="OAM16252.1"/>
    <property type="molecule type" value="Genomic_DNA"/>
</dbReference>
<keyword evidence="7" id="KW-0698">rRNA processing</keyword>
<comment type="function">
    <text evidence="7">Single strand-specific metallo-endoribonuclease involved in late-stage 70S ribosome quality control and in maturation of the 3' terminus of the 16S rRNA.</text>
</comment>
<dbReference type="InterPro" id="IPR020549">
    <property type="entry name" value="YbeY_CS"/>
</dbReference>
<evidence type="ECO:0000256" key="1">
    <source>
        <dbReference type="ARBA" id="ARBA00010875"/>
    </source>
</evidence>
<dbReference type="RefSeq" id="WP_003824428.1">
    <property type="nucleotide sequence ID" value="NZ_CAUTFU010000013.1"/>
</dbReference>
<keyword evidence="3 7" id="KW-0479">Metal-binding</keyword>
<dbReference type="STRING" id="539.A7P85_02830"/>
<dbReference type="KEGG" id="ecor:SAMEA4412678_0956"/>
<dbReference type="NCBIfam" id="TIGR00043">
    <property type="entry name" value="rRNA maturation RNase YbeY"/>
    <property type="match status" value="1"/>
</dbReference>
<keyword evidence="5 7" id="KW-0378">Hydrolase</keyword>
<reference evidence="9 11" key="3">
    <citation type="submission" date="2017-06" db="EMBL/GenBank/DDBJ databases">
        <authorList>
            <consortium name="Pathogen Informatics"/>
        </authorList>
    </citation>
    <scope>NUCLEOTIDE SEQUENCE [LARGE SCALE GENOMIC DNA]</scope>
    <source>
        <strain evidence="9 11">NCTC10596</strain>
    </source>
</reference>
<dbReference type="GO" id="GO:0004222">
    <property type="term" value="F:metalloendopeptidase activity"/>
    <property type="evidence" value="ECO:0007669"/>
    <property type="project" value="InterPro"/>
</dbReference>
<feature type="binding site" evidence="7">
    <location>
        <position position="144"/>
    </location>
    <ligand>
        <name>Zn(2+)</name>
        <dbReference type="ChEBI" id="CHEBI:29105"/>
        <note>catalytic</note>
    </ligand>
</feature>
<dbReference type="HAMAP" id="MF_00009">
    <property type="entry name" value="Endoribonucl_YbeY"/>
    <property type="match status" value="1"/>
</dbReference>
<dbReference type="InterPro" id="IPR002036">
    <property type="entry name" value="YbeY"/>
</dbReference>
<dbReference type="Proteomes" id="UP000077589">
    <property type="component" value="Unassembled WGS sequence"/>
</dbReference>
<protein>
    <recommendedName>
        <fullName evidence="7">Endoribonuclease YbeY</fullName>
        <ecNumber evidence="7">3.1.-.-</ecNumber>
    </recommendedName>
</protein>
<evidence type="ECO:0000313" key="10">
    <source>
        <dbReference type="Proteomes" id="UP000077589"/>
    </source>
</evidence>
<feature type="binding site" evidence="7">
    <location>
        <position position="134"/>
    </location>
    <ligand>
        <name>Zn(2+)</name>
        <dbReference type="ChEBI" id="CHEBI:29105"/>
        <note>catalytic</note>
    </ligand>
</feature>
<dbReference type="Gene3D" id="3.40.390.30">
    <property type="entry name" value="Metalloproteases ('zincins'), catalytic domain"/>
    <property type="match status" value="1"/>
</dbReference>
<dbReference type="PANTHER" id="PTHR46986">
    <property type="entry name" value="ENDORIBONUCLEASE YBEY, CHLOROPLASTIC"/>
    <property type="match status" value="1"/>
</dbReference>
<dbReference type="InterPro" id="IPR023091">
    <property type="entry name" value="MetalPrtase_cat_dom_sf_prd"/>
</dbReference>
<dbReference type="EC" id="3.1.-.-" evidence="7"/>
<evidence type="ECO:0000313" key="9">
    <source>
        <dbReference type="EMBL" id="SNW08313.1"/>
    </source>
</evidence>
<dbReference type="GO" id="GO:0004521">
    <property type="term" value="F:RNA endonuclease activity"/>
    <property type="evidence" value="ECO:0007669"/>
    <property type="project" value="UniProtKB-UniRule"/>
</dbReference>
<evidence type="ECO:0000256" key="4">
    <source>
        <dbReference type="ARBA" id="ARBA00022759"/>
    </source>
</evidence>
<keyword evidence="6 7" id="KW-0862">Zinc</keyword>
<comment type="cofactor">
    <cofactor evidence="7">
        <name>Zn(2+)</name>
        <dbReference type="ChEBI" id="CHEBI:29105"/>
    </cofactor>
    <text evidence="7">Binds 1 zinc ion.</text>
</comment>
<accession>A0A1A9REJ2</accession>
<dbReference type="PANTHER" id="PTHR46986:SF1">
    <property type="entry name" value="ENDORIBONUCLEASE YBEY, CHLOROPLASTIC"/>
    <property type="match status" value="1"/>
</dbReference>
<sequence>MKTAKRYPFPALLRQRLQLYFADQARLPGCPGEAQFRRWAWQAVKSQYRRAEIGLLLLDEETARAYNRDYRQKDYATNVLSFALDEGEQAALAGLSGSLPVLRGDLVICPQVVVREAAEQGKILEAHFAHLTLHGVLHLMGHDHIEPDEAEAMEALEIRLMNQLGYPNPYAQDAD</sequence>
<dbReference type="GO" id="GO:0008270">
    <property type="term" value="F:zinc ion binding"/>
    <property type="evidence" value="ECO:0007669"/>
    <property type="project" value="UniProtKB-UniRule"/>
</dbReference>
<proteinExistence type="inferred from homology"/>
<organism evidence="8 10">
    <name type="scientific">Eikenella corrodens</name>
    <dbReference type="NCBI Taxonomy" id="539"/>
    <lineage>
        <taxon>Bacteria</taxon>
        <taxon>Pseudomonadati</taxon>
        <taxon>Pseudomonadota</taxon>
        <taxon>Betaproteobacteria</taxon>
        <taxon>Neisseriales</taxon>
        <taxon>Neisseriaceae</taxon>
        <taxon>Eikenella</taxon>
    </lineage>
</organism>
<reference evidence="8" key="2">
    <citation type="submission" date="2016-05" db="EMBL/GenBank/DDBJ databases">
        <authorList>
            <person name="Lavstsen T."/>
            <person name="Jespersen J.S."/>
        </authorList>
    </citation>
    <scope>NUCLEOTIDE SEQUENCE</scope>
    <source>
        <strain evidence="8">NML04-0072</strain>
    </source>
</reference>
<keyword evidence="7" id="KW-0963">Cytoplasm</keyword>
<evidence type="ECO:0000256" key="3">
    <source>
        <dbReference type="ARBA" id="ARBA00022723"/>
    </source>
</evidence>
<evidence type="ECO:0000256" key="7">
    <source>
        <dbReference type="HAMAP-Rule" id="MF_00009"/>
    </source>
</evidence>
<dbReference type="OrthoDB" id="9807740at2"/>
<evidence type="ECO:0000256" key="5">
    <source>
        <dbReference type="ARBA" id="ARBA00022801"/>
    </source>
</evidence>
<dbReference type="GO" id="GO:0006364">
    <property type="term" value="P:rRNA processing"/>
    <property type="evidence" value="ECO:0007669"/>
    <property type="project" value="UniProtKB-UniRule"/>
</dbReference>